<feature type="region of interest" description="Disordered" evidence="1">
    <location>
        <begin position="446"/>
        <end position="465"/>
    </location>
</feature>
<dbReference type="InterPro" id="IPR050697">
    <property type="entry name" value="Adenylyl/Guanylyl_Cyclase_3/4"/>
</dbReference>
<proteinExistence type="predicted"/>
<keyword evidence="5" id="KW-1185">Reference proteome</keyword>
<feature type="domain" description="Guanylate cyclase" evidence="3">
    <location>
        <begin position="261"/>
        <end position="393"/>
    </location>
</feature>
<dbReference type="PANTHER" id="PTHR43081">
    <property type="entry name" value="ADENYLATE CYCLASE, TERMINAL-DIFFERENTIATION SPECIFIC-RELATED"/>
    <property type="match status" value="1"/>
</dbReference>
<dbReference type="CDD" id="cd07302">
    <property type="entry name" value="CHD"/>
    <property type="match status" value="1"/>
</dbReference>
<name>A0ABU5H9A5_9BACT</name>
<dbReference type="EC" id="4.6.1.-" evidence="4"/>
<feature type="transmembrane region" description="Helical" evidence="2">
    <location>
        <begin position="197"/>
        <end position="217"/>
    </location>
</feature>
<feature type="transmembrane region" description="Helical" evidence="2">
    <location>
        <begin position="39"/>
        <end position="59"/>
    </location>
</feature>
<dbReference type="PROSITE" id="PS50125">
    <property type="entry name" value="GUANYLATE_CYCLASE_2"/>
    <property type="match status" value="1"/>
</dbReference>
<keyword evidence="2" id="KW-0472">Membrane</keyword>
<evidence type="ECO:0000313" key="5">
    <source>
        <dbReference type="Proteomes" id="UP001291309"/>
    </source>
</evidence>
<dbReference type="Proteomes" id="UP001291309">
    <property type="component" value="Unassembled WGS sequence"/>
</dbReference>
<comment type="caution">
    <text evidence="4">The sequence shown here is derived from an EMBL/GenBank/DDBJ whole genome shotgun (WGS) entry which is preliminary data.</text>
</comment>
<dbReference type="InterPro" id="IPR029787">
    <property type="entry name" value="Nucleotide_cyclase"/>
</dbReference>
<organism evidence="4 5">
    <name type="scientific">Hyalangium rubrum</name>
    <dbReference type="NCBI Taxonomy" id="3103134"/>
    <lineage>
        <taxon>Bacteria</taxon>
        <taxon>Pseudomonadati</taxon>
        <taxon>Myxococcota</taxon>
        <taxon>Myxococcia</taxon>
        <taxon>Myxococcales</taxon>
        <taxon>Cystobacterineae</taxon>
        <taxon>Archangiaceae</taxon>
        <taxon>Hyalangium</taxon>
    </lineage>
</organism>
<dbReference type="Pfam" id="PF00211">
    <property type="entry name" value="Guanylate_cyc"/>
    <property type="match status" value="1"/>
</dbReference>
<accession>A0ABU5H9A5</accession>
<dbReference type="PANTHER" id="PTHR43081:SF1">
    <property type="entry name" value="ADENYLATE CYCLASE, TERMINAL-DIFFERENTIATION SPECIFIC"/>
    <property type="match status" value="1"/>
</dbReference>
<gene>
    <name evidence="4" type="ORF">SYV04_26935</name>
</gene>
<reference evidence="4 5" key="1">
    <citation type="submission" date="2023-12" db="EMBL/GenBank/DDBJ databases">
        <title>the genome sequence of Hyalangium sp. s54d21.</title>
        <authorList>
            <person name="Zhang X."/>
        </authorList>
    </citation>
    <scope>NUCLEOTIDE SEQUENCE [LARGE SCALE GENOMIC DNA]</scope>
    <source>
        <strain evidence="5">s54d21</strain>
    </source>
</reference>
<dbReference type="RefSeq" id="WP_321548783.1">
    <property type="nucleotide sequence ID" value="NZ_JAXIVS010000010.1"/>
</dbReference>
<keyword evidence="4" id="KW-0456">Lyase</keyword>
<feature type="transmembrane region" description="Helical" evidence="2">
    <location>
        <begin position="65"/>
        <end position="85"/>
    </location>
</feature>
<evidence type="ECO:0000259" key="3">
    <source>
        <dbReference type="PROSITE" id="PS50125"/>
    </source>
</evidence>
<feature type="transmembrane region" description="Helical" evidence="2">
    <location>
        <begin position="123"/>
        <end position="145"/>
    </location>
</feature>
<dbReference type="InterPro" id="IPR001054">
    <property type="entry name" value="A/G_cyclase"/>
</dbReference>
<dbReference type="Gene3D" id="3.30.70.1230">
    <property type="entry name" value="Nucleotide cyclase"/>
    <property type="match status" value="1"/>
</dbReference>
<evidence type="ECO:0000313" key="4">
    <source>
        <dbReference type="EMBL" id="MDY7230059.1"/>
    </source>
</evidence>
<dbReference type="EMBL" id="JAXIVS010000010">
    <property type="protein sequence ID" value="MDY7230059.1"/>
    <property type="molecule type" value="Genomic_DNA"/>
</dbReference>
<dbReference type="GO" id="GO:0016829">
    <property type="term" value="F:lyase activity"/>
    <property type="evidence" value="ECO:0007669"/>
    <property type="project" value="UniProtKB-KW"/>
</dbReference>
<keyword evidence="2" id="KW-1133">Transmembrane helix</keyword>
<evidence type="ECO:0000256" key="2">
    <source>
        <dbReference type="SAM" id="Phobius"/>
    </source>
</evidence>
<keyword evidence="2" id="KW-0812">Transmembrane</keyword>
<evidence type="ECO:0000256" key="1">
    <source>
        <dbReference type="SAM" id="MobiDB-lite"/>
    </source>
</evidence>
<dbReference type="SMART" id="SM00044">
    <property type="entry name" value="CYCc"/>
    <property type="match status" value="1"/>
</dbReference>
<sequence length="465" mass="50564">MEQKQESTVRNLSHGGSDDASVLQRHLVSEANAALRKGALAALMPAVTGATVIPVLMWAGLIQGMHVPVLFCLLCIVSCSALYLLARRERVHGWRAWAVLLPFVSLPTVFFLMSHALMPSGAATFIAGPISHLYFVTLAVAGFLFDFRLSAVASVVAAVSYQGCFLLARNGLRTISAPDPMLVQEFTSTSINSFKSLMIFFGGITLAALAVVTRRLVERVLREERQKNLLSRLFGQYVSEEVKERLLKDPHAQSGERKEVVVLFSDLRGFTEYSETAAPEEIVERLNAYFDAMVGAITEHGGIIDKFIGDAVMATFGGLVPLENPSASALEAAQQMRQRLHALNTRWWREGRTAFDTGIGLHVGEVVLGAIGSEQRKDFTVIGDAVNTASRVESLTKQYGHPILVTSALYSRLPAALQARCRALGTAQVKGRRAALELYGLPDAHSAPEVRGGEEAPHPRDTLVT</sequence>
<protein>
    <submittedName>
        <fullName evidence="4">Adenylate/guanylate cyclase domain-containing protein</fullName>
        <ecNumber evidence="4">4.6.1.-</ecNumber>
    </submittedName>
</protein>
<dbReference type="SUPFAM" id="SSF55073">
    <property type="entry name" value="Nucleotide cyclase"/>
    <property type="match status" value="1"/>
</dbReference>
<feature type="transmembrane region" description="Helical" evidence="2">
    <location>
        <begin position="97"/>
        <end position="117"/>
    </location>
</feature>